<protein>
    <submittedName>
        <fullName evidence="9">Uncharacterized protein LOC104595339 isoform X1</fullName>
    </submittedName>
</protein>
<dbReference type="PROSITE" id="PS00107">
    <property type="entry name" value="PROTEIN_KINASE_ATP"/>
    <property type="match status" value="1"/>
</dbReference>
<evidence type="ECO:0000256" key="6">
    <source>
        <dbReference type="PROSITE-ProRule" id="PRU10141"/>
    </source>
</evidence>
<dbReference type="Proteomes" id="UP000189703">
    <property type="component" value="Unplaced"/>
</dbReference>
<dbReference type="SUPFAM" id="SSF54277">
    <property type="entry name" value="CAD &amp; PB1 domains"/>
    <property type="match status" value="1"/>
</dbReference>
<dbReference type="PROSITE" id="PS00108">
    <property type="entry name" value="PROTEIN_KINASE_ST"/>
    <property type="match status" value="1"/>
</dbReference>
<keyword evidence="8" id="KW-1185">Reference proteome</keyword>
<dbReference type="PRINTS" id="PR00109">
    <property type="entry name" value="TYRKINASE"/>
</dbReference>
<keyword evidence="2" id="KW-0808">Transferase</keyword>
<dbReference type="SMART" id="SM00220">
    <property type="entry name" value="S_TKc"/>
    <property type="match status" value="1"/>
</dbReference>
<dbReference type="SUPFAM" id="SSF56112">
    <property type="entry name" value="Protein kinase-like (PK-like)"/>
    <property type="match status" value="1"/>
</dbReference>
<keyword evidence="5 6" id="KW-0067">ATP-binding</keyword>
<dbReference type="InterPro" id="IPR008271">
    <property type="entry name" value="Ser/Thr_kinase_AS"/>
</dbReference>
<gene>
    <name evidence="9" type="primary">LOC104595339</name>
</gene>
<sequence>MKEPPLSRRKEPPSVQKIKILCSFNGAFEPRPPSGKLRYIGGETRIVSIDRSIGLSRFRSKIRELCPNIPSFSLKYQLHEPEGPDGDAPLVLIATDDDFLNMFDEYDKMESDGKLARLWVFVCIDNGYVGLKNGSSFSFSCAESGNMNVRSGIPQGETLFHDKREKTRLNISGGLGGHQTHVATVFSSDHIAFLNPHEPRISVNVTSGTWNDDDSLRKRLLEQRVLTTHETQFQNSFQFLHSEPLGTEVLYNCPTGTERVNKSLKEVTREAYVPTHCTATVNSFGDSCSINIPVAHMSSQGFGTSIPLAESRLQPFDVSGGDIGLKASISMQLMPRGYGGVLIDGCGDNVGRSYQSVATVQLLNQSHIPNVISTPTTSNVKQGSKNGGHVSMGNFNRENVMPLTGDTHLPSVSCSNPLVGKVSPLKSSISGNRNLDCHQLGIRNHRFGIVDIRNHRISAFSMQNHQNYPPVMVNHHVTALDGKSCPGKCYAGLRPSPNISKHGQGARSHYAQIWKPWPASHDHTWEGMTWMLESSKNTHSSFNLRNGRGILRERIAQPIGGRYPAGVLAMKSRNPIPHVGFHGLSHGTFYQPLCSDRVIEDPVLCFRPMTTSRDLSSNLLHAKFEVPSQAVCNNFHGMSGSTYHSVDSKPGYYEFNRKPFFMAPQKDVEMPEYSTDAGHVNSSELGCSSELPSFKLEVQVGPQSSVKALTNDCDGFKTLSGDIATSVDISLCKLSLSPSKEAEPPALPSSPVRDDLSEPLARHEMEPQINLLDFMGEEKLSSSSFIEESSGVAFNSFVSGGNVSKSLPRHEMDAQINSFDIIDVGKLNPGPLTEKLERIASNSEQLGNHISQRGKNQQENATSLSIAQKVEIKGSIKCSNAIGGVYSDLAMFYTHLATKELQTIKNSDLEDIRELGSGTYGTVFYGKWKGSDVAIKRIKPSCFVGSEKDRLIADFWKEAHMLSQLHHPNVLAFYGVVTDGQMINLATVTEYMVNGSLKQVLRRKDRTIDRKKRLIIAMDAAFGVEYLHEKNIVHFDLKSHNFLVNMRDPQRPVCKIFQFLLQIGDLGLSKIKQKTLVSGGVRGTIPWMAPELLRNKENMVTEKVDVYSFGIVMWELLTGDEPYADLRSEGIIAGIIKGDLRPEVPSWCDPAWRSLMERCWSSDPDSRPAFSEISKELRAMSAAMNIRKLILEIGRRKLPKCETKLPSHGNF</sequence>
<evidence type="ECO:0000259" key="7">
    <source>
        <dbReference type="PROSITE" id="PS50011"/>
    </source>
</evidence>
<dbReference type="InterPro" id="IPR017441">
    <property type="entry name" value="Protein_kinase_ATP_BS"/>
</dbReference>
<proteinExistence type="predicted"/>
<keyword evidence="4" id="KW-0418">Kinase</keyword>
<dbReference type="InParanoid" id="A0A1U8Q4L4"/>
<dbReference type="Pfam" id="PF00564">
    <property type="entry name" value="PB1"/>
    <property type="match status" value="1"/>
</dbReference>
<dbReference type="Gene3D" id="3.30.200.20">
    <property type="entry name" value="Phosphorylase Kinase, domain 1"/>
    <property type="match status" value="1"/>
</dbReference>
<dbReference type="OMA" id="RNHRFGV"/>
<name>A0A1U8Q4L4_NELNU</name>
<dbReference type="CDD" id="cd13999">
    <property type="entry name" value="STKc_MAP3K-like"/>
    <property type="match status" value="1"/>
</dbReference>
<dbReference type="PANTHER" id="PTHR23257">
    <property type="entry name" value="SERINE-THREONINE PROTEIN KINASE"/>
    <property type="match status" value="1"/>
</dbReference>
<dbReference type="GO" id="GO:0005524">
    <property type="term" value="F:ATP binding"/>
    <property type="evidence" value="ECO:0007669"/>
    <property type="project" value="UniProtKB-UniRule"/>
</dbReference>
<dbReference type="GO" id="GO:0004672">
    <property type="term" value="F:protein kinase activity"/>
    <property type="evidence" value="ECO:0000318"/>
    <property type="project" value="GO_Central"/>
</dbReference>
<feature type="domain" description="Protein kinase" evidence="7">
    <location>
        <begin position="909"/>
        <end position="1184"/>
    </location>
</feature>
<dbReference type="CDD" id="cd06410">
    <property type="entry name" value="PB1_UP2"/>
    <property type="match status" value="1"/>
</dbReference>
<dbReference type="InterPro" id="IPR050167">
    <property type="entry name" value="Ser_Thr_protein_kinase"/>
</dbReference>
<dbReference type="GO" id="GO:0004674">
    <property type="term" value="F:protein serine/threonine kinase activity"/>
    <property type="evidence" value="ECO:0007669"/>
    <property type="project" value="UniProtKB-KW"/>
</dbReference>
<evidence type="ECO:0000313" key="9">
    <source>
        <dbReference type="RefSeq" id="XP_019052985.1"/>
    </source>
</evidence>
<dbReference type="GO" id="GO:0005737">
    <property type="term" value="C:cytoplasm"/>
    <property type="evidence" value="ECO:0000318"/>
    <property type="project" value="GO_Central"/>
</dbReference>
<evidence type="ECO:0000256" key="2">
    <source>
        <dbReference type="ARBA" id="ARBA00022679"/>
    </source>
</evidence>
<evidence type="ECO:0000256" key="5">
    <source>
        <dbReference type="ARBA" id="ARBA00022840"/>
    </source>
</evidence>
<dbReference type="InterPro" id="IPR011009">
    <property type="entry name" value="Kinase-like_dom_sf"/>
</dbReference>
<organism evidence="8 9">
    <name type="scientific">Nelumbo nucifera</name>
    <name type="common">Sacred lotus</name>
    <dbReference type="NCBI Taxonomy" id="4432"/>
    <lineage>
        <taxon>Eukaryota</taxon>
        <taxon>Viridiplantae</taxon>
        <taxon>Streptophyta</taxon>
        <taxon>Embryophyta</taxon>
        <taxon>Tracheophyta</taxon>
        <taxon>Spermatophyta</taxon>
        <taxon>Magnoliopsida</taxon>
        <taxon>Proteales</taxon>
        <taxon>Nelumbonaceae</taxon>
        <taxon>Nelumbo</taxon>
    </lineage>
</organism>
<accession>A0A1U8Q4L4</accession>
<dbReference type="AlphaFoldDB" id="A0A1U8Q4L4"/>
<dbReference type="PROSITE" id="PS50011">
    <property type="entry name" value="PROTEIN_KINASE_DOM"/>
    <property type="match status" value="1"/>
</dbReference>
<evidence type="ECO:0000313" key="8">
    <source>
        <dbReference type="Proteomes" id="UP000189703"/>
    </source>
</evidence>
<dbReference type="Pfam" id="PF07714">
    <property type="entry name" value="PK_Tyr_Ser-Thr"/>
    <property type="match status" value="1"/>
</dbReference>
<feature type="binding site" evidence="6">
    <location>
        <position position="936"/>
    </location>
    <ligand>
        <name>ATP</name>
        <dbReference type="ChEBI" id="CHEBI:30616"/>
    </ligand>
</feature>
<dbReference type="STRING" id="4432.A0A1U8Q4L4"/>
<dbReference type="GeneID" id="104595339"/>
<dbReference type="GO" id="GO:0007165">
    <property type="term" value="P:signal transduction"/>
    <property type="evidence" value="ECO:0000318"/>
    <property type="project" value="GO_Central"/>
</dbReference>
<dbReference type="Gene3D" id="1.10.510.10">
    <property type="entry name" value="Transferase(Phosphotransferase) domain 1"/>
    <property type="match status" value="1"/>
</dbReference>
<dbReference type="PANTHER" id="PTHR23257:SF824">
    <property type="entry name" value="PROTEIN KINASE DOMAIN-CONTAINING PROTEIN"/>
    <property type="match status" value="1"/>
</dbReference>
<dbReference type="OrthoDB" id="4062651at2759"/>
<dbReference type="InterPro" id="IPR001245">
    <property type="entry name" value="Ser-Thr/Tyr_kinase_cat_dom"/>
</dbReference>
<reference evidence="9" key="1">
    <citation type="submission" date="2025-08" db="UniProtKB">
        <authorList>
            <consortium name="RefSeq"/>
        </authorList>
    </citation>
    <scope>IDENTIFICATION</scope>
</reference>
<dbReference type="RefSeq" id="XP_019052985.1">
    <property type="nucleotide sequence ID" value="XM_019197440.1"/>
</dbReference>
<dbReference type="InterPro" id="IPR000270">
    <property type="entry name" value="PB1_dom"/>
</dbReference>
<evidence type="ECO:0000256" key="1">
    <source>
        <dbReference type="ARBA" id="ARBA00022527"/>
    </source>
</evidence>
<dbReference type="SMART" id="SM00666">
    <property type="entry name" value="PB1"/>
    <property type="match status" value="1"/>
</dbReference>
<dbReference type="InterPro" id="IPR000719">
    <property type="entry name" value="Prot_kinase_dom"/>
</dbReference>
<keyword evidence="3 6" id="KW-0547">Nucleotide-binding</keyword>
<evidence type="ECO:0000256" key="3">
    <source>
        <dbReference type="ARBA" id="ARBA00022741"/>
    </source>
</evidence>
<keyword evidence="1" id="KW-0723">Serine/threonine-protein kinase</keyword>
<evidence type="ECO:0000256" key="4">
    <source>
        <dbReference type="ARBA" id="ARBA00022777"/>
    </source>
</evidence>